<organism evidence="1 2">
    <name type="scientific">Carnegiea gigantea</name>
    <dbReference type="NCBI Taxonomy" id="171969"/>
    <lineage>
        <taxon>Eukaryota</taxon>
        <taxon>Viridiplantae</taxon>
        <taxon>Streptophyta</taxon>
        <taxon>Embryophyta</taxon>
        <taxon>Tracheophyta</taxon>
        <taxon>Spermatophyta</taxon>
        <taxon>Magnoliopsida</taxon>
        <taxon>eudicotyledons</taxon>
        <taxon>Gunneridae</taxon>
        <taxon>Pentapetalae</taxon>
        <taxon>Caryophyllales</taxon>
        <taxon>Cactineae</taxon>
        <taxon>Cactaceae</taxon>
        <taxon>Cactoideae</taxon>
        <taxon>Echinocereeae</taxon>
        <taxon>Carnegiea</taxon>
    </lineage>
</organism>
<dbReference type="AlphaFoldDB" id="A0A9Q1QMV8"/>
<evidence type="ECO:0000313" key="1">
    <source>
        <dbReference type="EMBL" id="KAJ8445920.1"/>
    </source>
</evidence>
<proteinExistence type="predicted"/>
<keyword evidence="2" id="KW-1185">Reference proteome</keyword>
<protein>
    <submittedName>
        <fullName evidence="1">Uncharacterized protein</fullName>
    </submittedName>
</protein>
<dbReference type="EMBL" id="JAKOGI010000068">
    <property type="protein sequence ID" value="KAJ8445920.1"/>
    <property type="molecule type" value="Genomic_DNA"/>
</dbReference>
<gene>
    <name evidence="1" type="ORF">Cgig2_009849</name>
</gene>
<reference evidence="1" key="1">
    <citation type="submission" date="2022-04" db="EMBL/GenBank/DDBJ databases">
        <title>Carnegiea gigantea Genome sequencing and assembly v2.</title>
        <authorList>
            <person name="Copetti D."/>
            <person name="Sanderson M.J."/>
            <person name="Burquez A."/>
            <person name="Wojciechowski M.F."/>
        </authorList>
    </citation>
    <scope>NUCLEOTIDE SEQUENCE</scope>
    <source>
        <strain evidence="1">SGP5-SGP5p</strain>
        <tissue evidence="1">Aerial part</tissue>
    </source>
</reference>
<comment type="caution">
    <text evidence="1">The sequence shown here is derived from an EMBL/GenBank/DDBJ whole genome shotgun (WGS) entry which is preliminary data.</text>
</comment>
<dbReference type="Proteomes" id="UP001153076">
    <property type="component" value="Unassembled WGS sequence"/>
</dbReference>
<sequence>MDGILGDERAPLQNGQECDYGAYYRRSSSLQSFNAIPSPTLTSILIRKAGIFGVIGVFQFPDHFDANVWWAFCKLWGPLTNTLHHGAGKVDISLYDLERFGGLPILGAIYEEFLPPNKDLVGHNKYPVIVAKLLRIHAELCKLHKVKHIYYDL</sequence>
<dbReference type="OrthoDB" id="694455at2759"/>
<accession>A0A9Q1QMV8</accession>
<name>A0A9Q1QMV8_9CARY</name>
<evidence type="ECO:0000313" key="2">
    <source>
        <dbReference type="Proteomes" id="UP001153076"/>
    </source>
</evidence>